<reference evidence="2" key="1">
    <citation type="journal article" date="2017" name="Genome Announc.">
        <title>High-Quality Whole-Genome Sequences of the Oligo-Mouse-Microbiota Bacterial Community.</title>
        <authorList>
            <person name="Garzetti D."/>
            <person name="Brugiroux S."/>
            <person name="Bunk B."/>
            <person name="Pukall R."/>
            <person name="McCoy K.D."/>
            <person name="Macpherson A.J."/>
            <person name="Stecher B."/>
        </authorList>
    </citation>
    <scope>NUCLEOTIDE SEQUENCE</scope>
    <source>
        <strain evidence="2">KB18</strain>
    </source>
</reference>
<dbReference type="InterPro" id="IPR029063">
    <property type="entry name" value="SAM-dependent_MTases_sf"/>
</dbReference>
<accession>A0A1Z2XRP8</accession>
<gene>
    <name evidence="2" type="ORF">ADH66_10830</name>
    <name evidence="3" type="ORF">I5Q82_01135</name>
</gene>
<dbReference type="GO" id="GO:0008168">
    <property type="term" value="F:methyltransferase activity"/>
    <property type="evidence" value="ECO:0007669"/>
    <property type="project" value="UniProtKB-KW"/>
</dbReference>
<dbReference type="GO" id="GO:0032259">
    <property type="term" value="P:methylation"/>
    <property type="evidence" value="ECO:0007669"/>
    <property type="project" value="UniProtKB-KW"/>
</dbReference>
<dbReference type="KEGG" id="amur:ADH66_10830"/>
<reference evidence="4" key="2">
    <citation type="submission" date="2017-05" db="EMBL/GenBank/DDBJ databases">
        <title>Improved OligoMM genomes.</title>
        <authorList>
            <person name="Garzetti D."/>
        </authorList>
    </citation>
    <scope>NUCLEOTIDE SEQUENCE [LARGE SCALE GENOMIC DNA]</scope>
    <source>
        <strain evidence="4">KB18</strain>
    </source>
</reference>
<reference evidence="3 5" key="3">
    <citation type="submission" date="2020-11" db="EMBL/GenBank/DDBJ databases">
        <title>Closed and high quality bacterial genomes of the OMM12 community.</title>
        <authorList>
            <person name="Marbouty M."/>
            <person name="Lamy-Besnier Q."/>
            <person name="Debarbieux L."/>
            <person name="Koszul R."/>
        </authorList>
    </citation>
    <scope>NUCLEOTIDE SEQUENCE [LARGE SCALE GENOMIC DNA]</scope>
    <source>
        <strain evidence="3 5">KB18</strain>
    </source>
</reference>
<dbReference type="EMBL" id="CP065321">
    <property type="protein sequence ID" value="QQR30377.1"/>
    <property type="molecule type" value="Genomic_DNA"/>
</dbReference>
<evidence type="ECO:0000313" key="4">
    <source>
        <dbReference type="Proteomes" id="UP000196710"/>
    </source>
</evidence>
<dbReference type="Proteomes" id="UP000196710">
    <property type="component" value="Chromosome"/>
</dbReference>
<organism evidence="3 5">
    <name type="scientific">Acutalibacter muris</name>
    <dbReference type="NCBI Taxonomy" id="1796620"/>
    <lineage>
        <taxon>Bacteria</taxon>
        <taxon>Bacillati</taxon>
        <taxon>Bacillota</taxon>
        <taxon>Clostridia</taxon>
        <taxon>Eubacteriales</taxon>
        <taxon>Acutalibacteraceae</taxon>
        <taxon>Acutalibacter</taxon>
    </lineage>
</organism>
<dbReference type="SUPFAM" id="SSF53335">
    <property type="entry name" value="S-adenosyl-L-methionine-dependent methyltransferases"/>
    <property type="match status" value="1"/>
</dbReference>
<dbReference type="Proteomes" id="UP000596035">
    <property type="component" value="Chromosome"/>
</dbReference>
<keyword evidence="4" id="KW-1185">Reference proteome</keyword>
<protein>
    <submittedName>
        <fullName evidence="2 3">SAM-dependent methyltransferase</fullName>
    </submittedName>
</protein>
<evidence type="ECO:0000313" key="2">
    <source>
        <dbReference type="EMBL" id="ASB41105.1"/>
    </source>
</evidence>
<feature type="domain" description="Methyltransferase" evidence="1">
    <location>
        <begin position="60"/>
        <end position="154"/>
    </location>
</feature>
<proteinExistence type="predicted"/>
<dbReference type="RefSeq" id="WP_066540975.1">
    <property type="nucleotide sequence ID" value="NZ_CP021422.1"/>
</dbReference>
<dbReference type="Pfam" id="PF13649">
    <property type="entry name" value="Methyltransf_25"/>
    <property type="match status" value="1"/>
</dbReference>
<dbReference type="EMBL" id="CP021422">
    <property type="protein sequence ID" value="ASB41105.1"/>
    <property type="molecule type" value="Genomic_DNA"/>
</dbReference>
<evidence type="ECO:0000313" key="3">
    <source>
        <dbReference type="EMBL" id="QQR30377.1"/>
    </source>
</evidence>
<evidence type="ECO:0000259" key="1">
    <source>
        <dbReference type="Pfam" id="PF13649"/>
    </source>
</evidence>
<dbReference type="InterPro" id="IPR041698">
    <property type="entry name" value="Methyltransf_25"/>
</dbReference>
<dbReference type="Gene3D" id="3.40.50.150">
    <property type="entry name" value="Vaccinia Virus protein VP39"/>
    <property type="match status" value="1"/>
</dbReference>
<sequence>MPNKIENAYKLSQNIYDDALTQKKWWAKLYNYVFWGGVDNLEISKKILSIIPKDFSGVLLDVPVGTAQFTVEKYAALPLSKIICLDYSEDMLVQAKSRFEKHHISNVQCIQGDVGNLPFENQMFDVLVSMNGFHAFPDKEKAFSETFRVLKNGGMFIGCFYVKGECKRTDFLVKNVLAPKGWFTLPFQTFSDLNSFLEKNYSTVNIYHEHSIAYFWCKK</sequence>
<dbReference type="AlphaFoldDB" id="A0A1Z2XRP8"/>
<evidence type="ECO:0000313" key="5">
    <source>
        <dbReference type="Proteomes" id="UP000596035"/>
    </source>
</evidence>
<dbReference type="CDD" id="cd02440">
    <property type="entry name" value="AdoMet_MTases"/>
    <property type="match status" value="1"/>
</dbReference>
<keyword evidence="3" id="KW-0808">Transferase</keyword>
<dbReference type="PANTHER" id="PTHR43591">
    <property type="entry name" value="METHYLTRANSFERASE"/>
    <property type="match status" value="1"/>
</dbReference>
<keyword evidence="3" id="KW-0489">Methyltransferase</keyword>
<name>A0A1Z2XRP8_9FIRM</name>